<name>A0ABR0Q8A7_GOSAR</name>
<comment type="caution">
    <text evidence="1">The sequence shown here is derived from an EMBL/GenBank/DDBJ whole genome shotgun (WGS) entry which is preliminary data.</text>
</comment>
<sequence length="69" mass="7936">MEEAKSRSCTTLFINNIPSRVSWKDIRFQDLVDARRAVRRLNGFRYYGCTIDVNLARLTAAFHTGKSPT</sequence>
<evidence type="ECO:0000313" key="1">
    <source>
        <dbReference type="EMBL" id="KAK5835370.1"/>
    </source>
</evidence>
<dbReference type="CDD" id="cd00590">
    <property type="entry name" value="RRM_SF"/>
    <property type="match status" value="1"/>
</dbReference>
<dbReference type="SUPFAM" id="SSF54928">
    <property type="entry name" value="RNA-binding domain, RBD"/>
    <property type="match status" value="1"/>
</dbReference>
<proteinExistence type="predicted"/>
<protein>
    <recommendedName>
        <fullName evidence="3">RRM domain-containing protein</fullName>
    </recommendedName>
</protein>
<dbReference type="EMBL" id="JARKNE010000004">
    <property type="protein sequence ID" value="KAK5835370.1"/>
    <property type="molecule type" value="Genomic_DNA"/>
</dbReference>
<accession>A0ABR0Q8A7</accession>
<evidence type="ECO:0008006" key="3">
    <source>
        <dbReference type="Google" id="ProtNLM"/>
    </source>
</evidence>
<dbReference type="InterPro" id="IPR035979">
    <property type="entry name" value="RBD_domain_sf"/>
</dbReference>
<gene>
    <name evidence="1" type="ORF">PVK06_011058</name>
</gene>
<organism evidence="1 2">
    <name type="scientific">Gossypium arboreum</name>
    <name type="common">Tree cotton</name>
    <name type="synonym">Gossypium nanking</name>
    <dbReference type="NCBI Taxonomy" id="29729"/>
    <lineage>
        <taxon>Eukaryota</taxon>
        <taxon>Viridiplantae</taxon>
        <taxon>Streptophyta</taxon>
        <taxon>Embryophyta</taxon>
        <taxon>Tracheophyta</taxon>
        <taxon>Spermatophyta</taxon>
        <taxon>Magnoliopsida</taxon>
        <taxon>eudicotyledons</taxon>
        <taxon>Gunneridae</taxon>
        <taxon>Pentapetalae</taxon>
        <taxon>rosids</taxon>
        <taxon>malvids</taxon>
        <taxon>Malvales</taxon>
        <taxon>Malvaceae</taxon>
        <taxon>Malvoideae</taxon>
        <taxon>Gossypium</taxon>
    </lineage>
</organism>
<evidence type="ECO:0000313" key="2">
    <source>
        <dbReference type="Proteomes" id="UP001358586"/>
    </source>
</evidence>
<reference evidence="1 2" key="1">
    <citation type="submission" date="2023-03" db="EMBL/GenBank/DDBJ databases">
        <title>WGS of Gossypium arboreum.</title>
        <authorList>
            <person name="Yu D."/>
        </authorList>
    </citation>
    <scope>NUCLEOTIDE SEQUENCE [LARGE SCALE GENOMIC DNA]</scope>
    <source>
        <tissue evidence="1">Leaf</tissue>
    </source>
</reference>
<keyword evidence="2" id="KW-1185">Reference proteome</keyword>
<dbReference type="Proteomes" id="UP001358586">
    <property type="component" value="Chromosome 4"/>
</dbReference>